<dbReference type="OrthoDB" id="5427633at2759"/>
<dbReference type="Pfam" id="PF04825">
    <property type="entry name" value="Rad21_Rec8_N"/>
    <property type="match status" value="1"/>
</dbReference>
<reference evidence="7" key="1">
    <citation type="submission" date="2017-03" db="EMBL/GenBank/DDBJ databases">
        <title>Genomes of endolithic fungi from Antarctica.</title>
        <authorList>
            <person name="Coleine C."/>
            <person name="Masonjones S."/>
            <person name="Stajich J.E."/>
        </authorList>
    </citation>
    <scope>NUCLEOTIDE SEQUENCE [LARGE SCALE GENOMIC DNA]</scope>
    <source>
        <strain evidence="7">CCFEE 5527</strain>
    </source>
</reference>
<dbReference type="AlphaFoldDB" id="A0A1V8T737"/>
<proteinExistence type="predicted"/>
<dbReference type="GO" id="GO:0007064">
    <property type="term" value="P:mitotic sister chromatid cohesion"/>
    <property type="evidence" value="ECO:0007669"/>
    <property type="project" value="TreeGrafter"/>
</dbReference>
<feature type="compositionally biased region" description="Polar residues" evidence="3">
    <location>
        <begin position="304"/>
        <end position="316"/>
    </location>
</feature>
<evidence type="ECO:0000313" key="7">
    <source>
        <dbReference type="Proteomes" id="UP000192596"/>
    </source>
</evidence>
<feature type="region of interest" description="Disordered" evidence="3">
    <location>
        <begin position="409"/>
        <end position="456"/>
    </location>
</feature>
<dbReference type="Proteomes" id="UP000192596">
    <property type="component" value="Unassembled WGS sequence"/>
</dbReference>
<evidence type="ECO:0000259" key="4">
    <source>
        <dbReference type="Pfam" id="PF04824"/>
    </source>
</evidence>
<comment type="subcellular location">
    <subcellularLocation>
        <location evidence="1">Nucleus</location>
    </subcellularLocation>
</comment>
<evidence type="ECO:0000256" key="1">
    <source>
        <dbReference type="ARBA" id="ARBA00004123"/>
    </source>
</evidence>
<feature type="compositionally biased region" description="Basic and acidic residues" evidence="3">
    <location>
        <begin position="699"/>
        <end position="718"/>
    </location>
</feature>
<dbReference type="PANTHER" id="PTHR12585">
    <property type="entry name" value="SCC1 / RAD21 FAMILY MEMBER"/>
    <property type="match status" value="1"/>
</dbReference>
<dbReference type="InterPro" id="IPR039781">
    <property type="entry name" value="Rad21/Rec8-like"/>
</dbReference>
<organism evidence="6 7">
    <name type="scientific">Cryoendolithus antarcticus</name>
    <dbReference type="NCBI Taxonomy" id="1507870"/>
    <lineage>
        <taxon>Eukaryota</taxon>
        <taxon>Fungi</taxon>
        <taxon>Dikarya</taxon>
        <taxon>Ascomycota</taxon>
        <taxon>Pezizomycotina</taxon>
        <taxon>Dothideomycetes</taxon>
        <taxon>Dothideomycetidae</taxon>
        <taxon>Cladosporiales</taxon>
        <taxon>Cladosporiaceae</taxon>
        <taxon>Cryoendolithus</taxon>
    </lineage>
</organism>
<dbReference type="GO" id="GO:0030892">
    <property type="term" value="C:mitotic cohesin complex"/>
    <property type="evidence" value="ECO:0007669"/>
    <property type="project" value="TreeGrafter"/>
</dbReference>
<name>A0A1V8T737_9PEZI</name>
<dbReference type="CDD" id="cd21789">
    <property type="entry name" value="Rad21_Rec8_M_SpRec8p-like"/>
    <property type="match status" value="1"/>
</dbReference>
<comment type="caution">
    <text evidence="6">The sequence shown here is derived from an EMBL/GenBank/DDBJ whole genome shotgun (WGS) entry which is preliminary data.</text>
</comment>
<dbReference type="Pfam" id="PF04824">
    <property type="entry name" value="Rad21_Rec8"/>
    <property type="match status" value="1"/>
</dbReference>
<dbReference type="GO" id="GO:0005634">
    <property type="term" value="C:nucleus"/>
    <property type="evidence" value="ECO:0007669"/>
    <property type="project" value="UniProtKB-SubCell"/>
</dbReference>
<feature type="domain" description="Rad21/Rec8-like protein N-terminal" evidence="5">
    <location>
        <begin position="1"/>
        <end position="114"/>
    </location>
</feature>
<evidence type="ECO:0000256" key="2">
    <source>
        <dbReference type="ARBA" id="ARBA00023242"/>
    </source>
</evidence>
<evidence type="ECO:0000259" key="5">
    <source>
        <dbReference type="Pfam" id="PF04825"/>
    </source>
</evidence>
<evidence type="ECO:0000313" key="6">
    <source>
        <dbReference type="EMBL" id="OQO07226.1"/>
    </source>
</evidence>
<dbReference type="STRING" id="1507870.A0A1V8T737"/>
<accession>A0A1V8T737</accession>
<gene>
    <name evidence="6" type="ORF">B0A48_07796</name>
</gene>
<evidence type="ECO:0008006" key="8">
    <source>
        <dbReference type="Google" id="ProtNLM"/>
    </source>
</evidence>
<feature type="region of interest" description="Disordered" evidence="3">
    <location>
        <begin position="674"/>
        <end position="764"/>
    </location>
</feature>
<protein>
    <recommendedName>
        <fullName evidence="8">Rad21/Rec8-like protein N-terminal domain-containing protein</fullName>
    </recommendedName>
</protein>
<dbReference type="InterPro" id="IPR006909">
    <property type="entry name" value="Rad21/Rec8_C_eu"/>
</dbReference>
<dbReference type="InParanoid" id="A0A1V8T737"/>
<feature type="domain" description="Rad21/Rec8-like protein C-terminal eukaryotic" evidence="4">
    <location>
        <begin position="630"/>
        <end position="667"/>
    </location>
</feature>
<evidence type="ECO:0000256" key="3">
    <source>
        <dbReference type="SAM" id="MobiDB-lite"/>
    </source>
</evidence>
<dbReference type="PANTHER" id="PTHR12585:SF70">
    <property type="entry name" value="RAD21_REC8 N TERMINAL DOMAIN PROTEIN (AFU_ORTHOLOGUE AFUA_6G02900)"/>
    <property type="match status" value="1"/>
</dbReference>
<keyword evidence="2" id="KW-0539">Nucleus</keyword>
<dbReference type="EMBL" id="NAJO01000015">
    <property type="protein sequence ID" value="OQO07226.1"/>
    <property type="molecule type" value="Genomic_DNA"/>
</dbReference>
<keyword evidence="7" id="KW-1185">Reference proteome</keyword>
<sequence>MFYSHEVLTSRKYGVATVWLVATLGSKSGLKKVSRKAILDVDVTKTCDTIITPDAPMALRLQSNLLYGVTRVYAQQCGYVLTDAENAKNNMRAMLKFMRTSQLDAEGGNKARADQLVLQDDPNFLPELDLLSLNFDAQMTGMGNSQRSASTMSPGDSQLTAPFADVGGILIPQSASSFAGGPVGGGRASSVLGDSGAGSRIGSGAFQHEPEGLLEDDLGMVIDEEGNVTMVEDMPARQFVASVGRLDRTSVLSVGYGSAGDRPQQSTPAQGDDQLRQRDDDGYMPIPEDNDIVMGGDNDVPLQQEGSVHHSTTSETAEAPARRRRVNVRILSLDNATELHGQDLNRWQQEYLQNMLESRQHKQATRLTAIAKRNAHHWVLGSALDQLTESGERGPLNMFSGIELLEAMTGKKLTPGGEKRPRDEDPASEDGRRVRSRGEPSSDELGRGVQQDDDGYMPVIDDYEIEQGRDQPTPLDDRNLSSVFPWNQSAGSQRPTGLFGVNATSSIGGMPMGPISRRGSRLTTASPLLGRGEVAGGEDVLLPDSNPDIGFTGLDDFELFGPAADVDTQTAAQSQWVRTALDGESANFLTFVQAGIDELDEKREELTPDQGEDESMMGSVDFDHLLPPEKNTYIVAAQALLHVLTLGTKNAITVKQDEAYGPISLRVVETATFDAPTRGGGASKYNEDALPAMPSWDTAESRRVEEDVEMEKLNHAEHAAQQQQRLLPSHEPAHSPYSPQQPQYNDPYASQDVGSMHAAPYHNYNDHTQYAPSVLSQQSTAYAGHDRVMSPVSAYEGSVYPPSYHTQAPGQQVGRKPVGGSWRDV</sequence>
<dbReference type="GO" id="GO:0003682">
    <property type="term" value="F:chromatin binding"/>
    <property type="evidence" value="ECO:0007669"/>
    <property type="project" value="TreeGrafter"/>
</dbReference>
<feature type="region of interest" description="Disordered" evidence="3">
    <location>
        <begin position="803"/>
        <end position="825"/>
    </location>
</feature>
<feature type="region of interest" description="Disordered" evidence="3">
    <location>
        <begin position="254"/>
        <end position="321"/>
    </location>
</feature>
<feature type="compositionally biased region" description="Basic and acidic residues" evidence="3">
    <location>
        <begin position="417"/>
        <end position="446"/>
    </location>
</feature>
<dbReference type="InterPro" id="IPR006910">
    <property type="entry name" value="Rad21_Rec8_N"/>
</dbReference>